<reference evidence="6" key="1">
    <citation type="submission" date="2022-01" db="EMBL/GenBank/DDBJ databases">
        <title>Microbacterium eymi and Microbacterium rhizovicinus sp. nov., isolated from the rhizospheric soil of Elymus tsukushiensis, a plant native to the Dokdo Islands, Republic of Korea.</title>
        <authorList>
            <person name="Hwang Y.J."/>
        </authorList>
    </citation>
    <scope>NUCLEOTIDE SEQUENCE</scope>
    <source>
        <strain evidence="6">KUDC0405</strain>
    </source>
</reference>
<keyword evidence="3" id="KW-0028">Amino-acid biosynthesis</keyword>
<name>A0ABY5NH31_9MICO</name>
<evidence type="ECO:0000256" key="1">
    <source>
        <dbReference type="ARBA" id="ARBA00005187"/>
    </source>
</evidence>
<dbReference type="Proteomes" id="UP001054811">
    <property type="component" value="Chromosome"/>
</dbReference>
<accession>A0ABY5NH31</accession>
<dbReference type="CDD" id="cd01991">
    <property type="entry name" value="Asn_synthase_B_C"/>
    <property type="match status" value="1"/>
</dbReference>
<evidence type="ECO:0000256" key="4">
    <source>
        <dbReference type="ARBA" id="ARBA00048741"/>
    </source>
</evidence>
<dbReference type="Gene3D" id="3.40.50.620">
    <property type="entry name" value="HUPs"/>
    <property type="match status" value="1"/>
</dbReference>
<dbReference type="InterPro" id="IPR014729">
    <property type="entry name" value="Rossmann-like_a/b/a_fold"/>
</dbReference>
<organism evidence="6 7">
    <name type="scientific">Microbacterium elymi</name>
    <dbReference type="NCBI Taxonomy" id="2909587"/>
    <lineage>
        <taxon>Bacteria</taxon>
        <taxon>Bacillati</taxon>
        <taxon>Actinomycetota</taxon>
        <taxon>Actinomycetes</taxon>
        <taxon>Micrococcales</taxon>
        <taxon>Microbacteriaceae</taxon>
        <taxon>Microbacterium</taxon>
    </lineage>
</organism>
<gene>
    <name evidence="6" type="ORF">L2X98_28470</name>
</gene>
<dbReference type="EMBL" id="CP091139">
    <property type="protein sequence ID" value="UUT34489.1"/>
    <property type="molecule type" value="Genomic_DNA"/>
</dbReference>
<comment type="catalytic activity">
    <reaction evidence="4">
        <text>L-aspartate + L-glutamine + ATP + H2O = L-asparagine + L-glutamate + AMP + diphosphate + H(+)</text>
        <dbReference type="Rhea" id="RHEA:12228"/>
        <dbReference type="ChEBI" id="CHEBI:15377"/>
        <dbReference type="ChEBI" id="CHEBI:15378"/>
        <dbReference type="ChEBI" id="CHEBI:29985"/>
        <dbReference type="ChEBI" id="CHEBI:29991"/>
        <dbReference type="ChEBI" id="CHEBI:30616"/>
        <dbReference type="ChEBI" id="CHEBI:33019"/>
        <dbReference type="ChEBI" id="CHEBI:58048"/>
        <dbReference type="ChEBI" id="CHEBI:58359"/>
        <dbReference type="ChEBI" id="CHEBI:456215"/>
        <dbReference type="EC" id="6.3.5.4"/>
    </reaction>
</comment>
<sequence length="134" mass="15513">MSMAASLELRPPLLDHRLAELAFRLPSSMKVRTGQTKWVLKEVARRHLPADIVDRRKVGFRVPLDSWFRTSLRDSVHDRLTGPGSFVAETFDRKAVRDLLDRHDSGNFNEEIRIWTLMSLEVWHERFFATAAVG</sequence>
<dbReference type="EC" id="6.3.5.4" evidence="2"/>
<dbReference type="PANTHER" id="PTHR43284">
    <property type="entry name" value="ASPARAGINE SYNTHETASE (GLUTAMINE-HYDROLYZING)"/>
    <property type="match status" value="1"/>
</dbReference>
<keyword evidence="3" id="KW-0061">Asparagine biosynthesis</keyword>
<dbReference type="RefSeq" id="WP_259611012.1">
    <property type="nucleotide sequence ID" value="NZ_CP091139.2"/>
</dbReference>
<dbReference type="SUPFAM" id="SSF52402">
    <property type="entry name" value="Adenine nucleotide alpha hydrolases-like"/>
    <property type="match status" value="1"/>
</dbReference>
<keyword evidence="7" id="KW-1185">Reference proteome</keyword>
<dbReference type="InterPro" id="IPR001962">
    <property type="entry name" value="Asn_synthase"/>
</dbReference>
<dbReference type="Pfam" id="PF00733">
    <property type="entry name" value="Asn_synthase"/>
    <property type="match status" value="1"/>
</dbReference>
<evidence type="ECO:0000313" key="7">
    <source>
        <dbReference type="Proteomes" id="UP001054811"/>
    </source>
</evidence>
<dbReference type="PANTHER" id="PTHR43284:SF1">
    <property type="entry name" value="ASPARAGINE SYNTHETASE"/>
    <property type="match status" value="1"/>
</dbReference>
<evidence type="ECO:0000313" key="6">
    <source>
        <dbReference type="EMBL" id="UUT34489.1"/>
    </source>
</evidence>
<dbReference type="InterPro" id="IPR051786">
    <property type="entry name" value="ASN_synthetase/amidase"/>
</dbReference>
<protein>
    <recommendedName>
        <fullName evidence="2">asparagine synthase (glutamine-hydrolyzing)</fullName>
        <ecNumber evidence="2">6.3.5.4</ecNumber>
    </recommendedName>
</protein>
<evidence type="ECO:0000256" key="3">
    <source>
        <dbReference type="ARBA" id="ARBA00022888"/>
    </source>
</evidence>
<evidence type="ECO:0000256" key="2">
    <source>
        <dbReference type="ARBA" id="ARBA00012737"/>
    </source>
</evidence>
<evidence type="ECO:0000259" key="5">
    <source>
        <dbReference type="Pfam" id="PF00733"/>
    </source>
</evidence>
<proteinExistence type="predicted"/>
<comment type="pathway">
    <text evidence="1">Amino-acid biosynthesis; L-asparagine biosynthesis; L-asparagine from L-aspartate (L-Gln route): step 1/1.</text>
</comment>
<feature type="domain" description="Asparagine synthetase" evidence="5">
    <location>
        <begin position="1"/>
        <end position="125"/>
    </location>
</feature>